<protein>
    <submittedName>
        <fullName evidence="1">Uncharacterized protein</fullName>
    </submittedName>
</protein>
<comment type="caution">
    <text evidence="1">The sequence shown here is derived from an EMBL/GenBank/DDBJ whole genome shotgun (WGS) entry which is preliminary data.</text>
</comment>
<proteinExistence type="predicted"/>
<sequence length="330" mass="38026">MDREQEDMQFLGLFGIYLESDKIIFNFRTFSTKITLALILPLSLIFLTYIAVCEFFLSKIHHTENEIDQVPEGMYQYAKLSGVRSSESTMFHFVSMVYFYFFLCFYRLSTSEVVYTTASIYTSRDVTIKIVMTVVSKIQKRLAVTFNCFFLLFSLYTVVVIAMPALVVWCFTIEYVNKVGLVFFVVIVILYTVGFVYMTLVWQLASIISVLEDMEGLKAMIKSRNLIKGKMWIAVVVFFKLNFAMVGIGILFERQVVHTGSFGVVGRLGFGFLCLLFLVKVYLFGFVIQTVIYFVCKSYHHENIDKLSLSNRLEVYLSEDVPLTAKDVQP</sequence>
<accession>A0ACC0LS60</accession>
<reference evidence="1" key="1">
    <citation type="submission" date="2022-02" db="EMBL/GenBank/DDBJ databases">
        <title>Plant Genome Project.</title>
        <authorList>
            <person name="Zhang R.-G."/>
        </authorList>
    </citation>
    <scope>NUCLEOTIDE SEQUENCE</scope>
    <source>
        <strain evidence="1">AT1</strain>
    </source>
</reference>
<keyword evidence="2" id="KW-1185">Reference proteome</keyword>
<gene>
    <name evidence="1" type="ORF">RHMOL_Rhmol11G0136100</name>
</gene>
<organism evidence="1 2">
    <name type="scientific">Rhododendron molle</name>
    <name type="common">Chinese azalea</name>
    <name type="synonym">Azalea mollis</name>
    <dbReference type="NCBI Taxonomy" id="49168"/>
    <lineage>
        <taxon>Eukaryota</taxon>
        <taxon>Viridiplantae</taxon>
        <taxon>Streptophyta</taxon>
        <taxon>Embryophyta</taxon>
        <taxon>Tracheophyta</taxon>
        <taxon>Spermatophyta</taxon>
        <taxon>Magnoliopsida</taxon>
        <taxon>eudicotyledons</taxon>
        <taxon>Gunneridae</taxon>
        <taxon>Pentapetalae</taxon>
        <taxon>asterids</taxon>
        <taxon>Ericales</taxon>
        <taxon>Ericaceae</taxon>
        <taxon>Ericoideae</taxon>
        <taxon>Rhodoreae</taxon>
        <taxon>Rhododendron</taxon>
    </lineage>
</organism>
<name>A0ACC0LS60_RHOML</name>
<dbReference type="Proteomes" id="UP001062846">
    <property type="component" value="Chromosome 11"/>
</dbReference>
<dbReference type="EMBL" id="CM046398">
    <property type="protein sequence ID" value="KAI8531427.1"/>
    <property type="molecule type" value="Genomic_DNA"/>
</dbReference>
<evidence type="ECO:0000313" key="2">
    <source>
        <dbReference type="Proteomes" id="UP001062846"/>
    </source>
</evidence>
<evidence type="ECO:0000313" key="1">
    <source>
        <dbReference type="EMBL" id="KAI8531427.1"/>
    </source>
</evidence>